<proteinExistence type="predicted"/>
<keyword evidence="10" id="KW-1185">Reference proteome</keyword>
<dbReference type="PANTHER" id="PTHR45764">
    <property type="entry name" value="BZIP TRANSCRIPTION FACTOR 44"/>
    <property type="match status" value="1"/>
</dbReference>
<dbReference type="PANTHER" id="PTHR45764:SF38">
    <property type="entry name" value="BZIP TRANSCRIPTION FACTOR 44"/>
    <property type="match status" value="1"/>
</dbReference>
<dbReference type="InterPro" id="IPR046347">
    <property type="entry name" value="bZIP_sf"/>
</dbReference>
<dbReference type="PROSITE" id="PS50217">
    <property type="entry name" value="BZIP"/>
    <property type="match status" value="1"/>
</dbReference>
<dbReference type="GO" id="GO:0000976">
    <property type="term" value="F:transcription cis-regulatory region binding"/>
    <property type="evidence" value="ECO:0007669"/>
    <property type="project" value="TreeGrafter"/>
</dbReference>
<comment type="subcellular location">
    <subcellularLocation>
        <location evidence="1">Nucleus</location>
    </subcellularLocation>
</comment>
<name>A0AAV8PMG6_ENSVE</name>
<reference evidence="8 10" key="1">
    <citation type="submission" date="2022-12" db="EMBL/GenBank/DDBJ databases">
        <title>Chromosome-scale assembly of the Ensete ventricosum genome.</title>
        <authorList>
            <person name="Dussert Y."/>
            <person name="Stocks J."/>
            <person name="Wendawek A."/>
            <person name="Woldeyes F."/>
            <person name="Nichols R.A."/>
            <person name="Borrell J.S."/>
        </authorList>
    </citation>
    <scope>NUCLEOTIDE SEQUENCE [LARGE SCALE GENOMIC DNA]</scope>
    <source>
        <strain evidence="10">cv. Maze</strain>
        <strain evidence="8">MazeRef_0001</strain>
        <tissue evidence="8">Seeds</tissue>
    </source>
</reference>
<dbReference type="InterPro" id="IPR045314">
    <property type="entry name" value="bZIP_plant_GBF1"/>
</dbReference>
<feature type="domain" description="BZIP" evidence="7">
    <location>
        <begin position="21"/>
        <end position="84"/>
    </location>
</feature>
<evidence type="ECO:0000256" key="5">
    <source>
        <dbReference type="ARBA" id="ARBA00023242"/>
    </source>
</evidence>
<dbReference type="Proteomes" id="UP001222027">
    <property type="component" value="Unassembled WGS sequence"/>
</dbReference>
<dbReference type="Gene3D" id="1.20.5.170">
    <property type="match status" value="1"/>
</dbReference>
<dbReference type="InterPro" id="IPR004827">
    <property type="entry name" value="bZIP"/>
</dbReference>
<dbReference type="SMART" id="SM00338">
    <property type="entry name" value="BRLZ"/>
    <property type="match status" value="1"/>
</dbReference>
<evidence type="ECO:0000256" key="3">
    <source>
        <dbReference type="ARBA" id="ARBA00023125"/>
    </source>
</evidence>
<sequence>MSSFPVPQASSSEGDPQLMIDERNRKRMLSNRESARRSRIRKQQHLDDLIYKEAQLKNQNCKIAMQINLVTQKHTKVEAENAILRAQVSELTERLRSVNSVLHFFEGVSGMTIDTPKVPDPLLKPLQFPSAAQPIIANDDIFQL</sequence>
<evidence type="ECO:0000313" key="10">
    <source>
        <dbReference type="Proteomes" id="UP001222027"/>
    </source>
</evidence>
<dbReference type="EMBL" id="JAQQAF010000010">
    <property type="protein sequence ID" value="KAJ8456264.1"/>
    <property type="molecule type" value="Genomic_DNA"/>
</dbReference>
<feature type="compositionally biased region" description="Polar residues" evidence="6">
    <location>
        <begin position="1"/>
        <end position="14"/>
    </location>
</feature>
<keyword evidence="3" id="KW-0238">DNA-binding</keyword>
<dbReference type="AlphaFoldDB" id="A0AAV8PMG6"/>
<accession>A0AAV8PMG6</accession>
<dbReference type="GO" id="GO:0003700">
    <property type="term" value="F:DNA-binding transcription factor activity"/>
    <property type="evidence" value="ECO:0007669"/>
    <property type="project" value="InterPro"/>
</dbReference>
<feature type="region of interest" description="Disordered" evidence="6">
    <location>
        <begin position="1"/>
        <end position="41"/>
    </location>
</feature>
<keyword evidence="4" id="KW-0804">Transcription</keyword>
<evidence type="ECO:0000256" key="6">
    <source>
        <dbReference type="SAM" id="MobiDB-lite"/>
    </source>
</evidence>
<keyword evidence="5" id="KW-0539">Nucleus</keyword>
<dbReference type="PROSITE" id="PS00036">
    <property type="entry name" value="BZIP_BASIC"/>
    <property type="match status" value="1"/>
</dbReference>
<evidence type="ECO:0000313" key="8">
    <source>
        <dbReference type="EMBL" id="KAJ8456264.1"/>
    </source>
</evidence>
<evidence type="ECO:0000313" key="9">
    <source>
        <dbReference type="EMBL" id="KAJ8466447.1"/>
    </source>
</evidence>
<organism evidence="8 10">
    <name type="scientific">Ensete ventricosum</name>
    <name type="common">Abyssinian banana</name>
    <name type="synonym">Musa ensete</name>
    <dbReference type="NCBI Taxonomy" id="4639"/>
    <lineage>
        <taxon>Eukaryota</taxon>
        <taxon>Viridiplantae</taxon>
        <taxon>Streptophyta</taxon>
        <taxon>Embryophyta</taxon>
        <taxon>Tracheophyta</taxon>
        <taxon>Spermatophyta</taxon>
        <taxon>Magnoliopsida</taxon>
        <taxon>Liliopsida</taxon>
        <taxon>Zingiberales</taxon>
        <taxon>Musaceae</taxon>
        <taxon>Ensete</taxon>
    </lineage>
</organism>
<gene>
    <name evidence="9" type="ORF">OPV22_028999</name>
    <name evidence="8" type="ORF">OPV22_034705</name>
</gene>
<dbReference type="GO" id="GO:0045893">
    <property type="term" value="P:positive regulation of DNA-templated transcription"/>
    <property type="evidence" value="ECO:0007669"/>
    <property type="project" value="TreeGrafter"/>
</dbReference>
<dbReference type="CDD" id="cd14702">
    <property type="entry name" value="bZIP_plant_GBF1"/>
    <property type="match status" value="1"/>
</dbReference>
<evidence type="ECO:0000259" key="7">
    <source>
        <dbReference type="PROSITE" id="PS50217"/>
    </source>
</evidence>
<evidence type="ECO:0000256" key="4">
    <source>
        <dbReference type="ARBA" id="ARBA00023163"/>
    </source>
</evidence>
<protein>
    <recommendedName>
        <fullName evidence="7">BZIP domain-containing protein</fullName>
    </recommendedName>
</protein>
<evidence type="ECO:0000256" key="2">
    <source>
        <dbReference type="ARBA" id="ARBA00023015"/>
    </source>
</evidence>
<dbReference type="GO" id="GO:0005634">
    <property type="term" value="C:nucleus"/>
    <property type="evidence" value="ECO:0007669"/>
    <property type="project" value="UniProtKB-SubCell"/>
</dbReference>
<comment type="caution">
    <text evidence="8">The sequence shown here is derived from an EMBL/GenBank/DDBJ whole genome shotgun (WGS) entry which is preliminary data.</text>
</comment>
<dbReference type="Pfam" id="PF00170">
    <property type="entry name" value="bZIP_1"/>
    <property type="match status" value="1"/>
</dbReference>
<keyword evidence="2" id="KW-0805">Transcription regulation</keyword>
<evidence type="ECO:0000256" key="1">
    <source>
        <dbReference type="ARBA" id="ARBA00004123"/>
    </source>
</evidence>
<dbReference type="SUPFAM" id="SSF57959">
    <property type="entry name" value="Leucine zipper domain"/>
    <property type="match status" value="1"/>
</dbReference>
<dbReference type="FunFam" id="1.20.5.170:FF:000020">
    <property type="entry name" value="BZIP transcription factor"/>
    <property type="match status" value="1"/>
</dbReference>
<dbReference type="GO" id="GO:0046982">
    <property type="term" value="F:protein heterodimerization activity"/>
    <property type="evidence" value="ECO:0007669"/>
    <property type="project" value="UniProtKB-ARBA"/>
</dbReference>
<dbReference type="EMBL" id="JAQQAF010000008">
    <property type="protein sequence ID" value="KAJ8466447.1"/>
    <property type="molecule type" value="Genomic_DNA"/>
</dbReference>